<dbReference type="RefSeq" id="WP_377339984.1">
    <property type="nucleotide sequence ID" value="NZ_JBHLUE010000012.1"/>
</dbReference>
<protein>
    <submittedName>
        <fullName evidence="2">Uncharacterized protein</fullName>
    </submittedName>
</protein>
<accession>A0ABV6NYC9</accession>
<sequence length="141" mass="15051">MDHREHFAAIRQRPGLYGLDGSFGQFSAYLAGFDAGTDGRALDGFREWLVGRLGTGDNLAWTGLVLHLAFPGGWPRLRERLTDPAQNAVAVSTLFELLADFLAEREQPDRPAAISPTAGSGADRHGGGPSGPDGRPGPLDR</sequence>
<feature type="region of interest" description="Disordered" evidence="1">
    <location>
        <begin position="106"/>
        <end position="141"/>
    </location>
</feature>
<dbReference type="Proteomes" id="UP001589894">
    <property type="component" value="Unassembled WGS sequence"/>
</dbReference>
<proteinExistence type="predicted"/>
<keyword evidence="3" id="KW-1185">Reference proteome</keyword>
<comment type="caution">
    <text evidence="2">The sequence shown here is derived from an EMBL/GenBank/DDBJ whole genome shotgun (WGS) entry which is preliminary data.</text>
</comment>
<evidence type="ECO:0000256" key="1">
    <source>
        <dbReference type="SAM" id="MobiDB-lite"/>
    </source>
</evidence>
<reference evidence="2 3" key="1">
    <citation type="submission" date="2024-09" db="EMBL/GenBank/DDBJ databases">
        <authorList>
            <person name="Sun Q."/>
            <person name="Mori K."/>
        </authorList>
    </citation>
    <scope>NUCLEOTIDE SEQUENCE [LARGE SCALE GENOMIC DNA]</scope>
    <source>
        <strain evidence="2 3">TBRC 2205</strain>
    </source>
</reference>
<name>A0ABV6NYC9_9ACTN</name>
<evidence type="ECO:0000313" key="3">
    <source>
        <dbReference type="Proteomes" id="UP001589894"/>
    </source>
</evidence>
<evidence type="ECO:0000313" key="2">
    <source>
        <dbReference type="EMBL" id="MFC0565790.1"/>
    </source>
</evidence>
<dbReference type="EMBL" id="JBHLUE010000012">
    <property type="protein sequence ID" value="MFC0565790.1"/>
    <property type="molecule type" value="Genomic_DNA"/>
</dbReference>
<gene>
    <name evidence="2" type="ORF">ACFFHU_16825</name>
</gene>
<feature type="compositionally biased region" description="Low complexity" evidence="1">
    <location>
        <begin position="132"/>
        <end position="141"/>
    </location>
</feature>
<organism evidence="2 3">
    <name type="scientific">Plantactinospora siamensis</name>
    <dbReference type="NCBI Taxonomy" id="555372"/>
    <lineage>
        <taxon>Bacteria</taxon>
        <taxon>Bacillati</taxon>
        <taxon>Actinomycetota</taxon>
        <taxon>Actinomycetes</taxon>
        <taxon>Micromonosporales</taxon>
        <taxon>Micromonosporaceae</taxon>
        <taxon>Plantactinospora</taxon>
    </lineage>
</organism>